<dbReference type="GO" id="GO:0015074">
    <property type="term" value="P:DNA integration"/>
    <property type="evidence" value="ECO:0007669"/>
    <property type="project" value="UniProtKB-KW"/>
</dbReference>
<dbReference type="KEGG" id="bvc:CEP68_02315"/>
<organism evidence="4 5">
    <name type="scientific">Brevundimonas vesicularis</name>
    <name type="common">Pseudomonas vesicularis</name>
    <dbReference type="NCBI Taxonomy" id="41276"/>
    <lineage>
        <taxon>Bacteria</taxon>
        <taxon>Pseudomonadati</taxon>
        <taxon>Pseudomonadota</taxon>
        <taxon>Alphaproteobacteria</taxon>
        <taxon>Caulobacterales</taxon>
        <taxon>Caulobacteraceae</taxon>
        <taxon>Brevundimonas</taxon>
    </lineage>
</organism>
<dbReference type="Proteomes" id="UP000197050">
    <property type="component" value="Chromosome"/>
</dbReference>
<accession>A0A1Z3U562</accession>
<keyword evidence="2" id="KW-0233">DNA recombination</keyword>
<dbReference type="PANTHER" id="PTHR30349:SF64">
    <property type="entry name" value="PROPHAGE INTEGRASE INTD-RELATED"/>
    <property type="match status" value="1"/>
</dbReference>
<dbReference type="InterPro" id="IPR011010">
    <property type="entry name" value="DNA_brk_join_enz"/>
</dbReference>
<name>A0A1Z3U562_BREVE</name>
<reference evidence="5" key="1">
    <citation type="submission" date="2017-06" db="EMBL/GenBank/DDBJ databases">
        <title>FDA dAtabase for Regulatory Grade micrObial Sequences (FDA-ARGOS): Supporting development and validation of Infectious Disease Dx tests.</title>
        <authorList>
            <person name="Minogue T."/>
            <person name="Wolcott M."/>
            <person name="Wasieloski L."/>
            <person name="Aguilar W."/>
            <person name="Moore D."/>
            <person name="Tallon L."/>
            <person name="Sadzewicz L."/>
            <person name="Sengamalay N."/>
            <person name="Ott S."/>
            <person name="Godinez A."/>
            <person name="Nagaraj S."/>
            <person name="Nadendla S."/>
            <person name="Geyer C."/>
            <person name="Sichtig H."/>
        </authorList>
    </citation>
    <scope>NUCLEOTIDE SEQUENCE [LARGE SCALE GENOMIC DNA]</scope>
    <source>
        <strain evidence="5">FDAARGOS_289</strain>
    </source>
</reference>
<dbReference type="InterPro" id="IPR050090">
    <property type="entry name" value="Tyrosine_recombinase_XerCD"/>
</dbReference>
<evidence type="ECO:0000256" key="1">
    <source>
        <dbReference type="ARBA" id="ARBA00022908"/>
    </source>
</evidence>
<evidence type="ECO:0000259" key="3">
    <source>
        <dbReference type="PROSITE" id="PS51898"/>
    </source>
</evidence>
<dbReference type="InterPro" id="IPR013762">
    <property type="entry name" value="Integrase-like_cat_sf"/>
</dbReference>
<evidence type="ECO:0000256" key="2">
    <source>
        <dbReference type="ARBA" id="ARBA00023172"/>
    </source>
</evidence>
<dbReference type="Gene3D" id="1.10.443.10">
    <property type="entry name" value="Intergrase catalytic core"/>
    <property type="match status" value="1"/>
</dbReference>
<proteinExistence type="predicted"/>
<dbReference type="SUPFAM" id="SSF56349">
    <property type="entry name" value="DNA breaking-rejoining enzymes"/>
    <property type="match status" value="1"/>
</dbReference>
<dbReference type="CDD" id="cd00796">
    <property type="entry name" value="INT_Rci_Hp1_C"/>
    <property type="match status" value="1"/>
</dbReference>
<dbReference type="PROSITE" id="PS51898">
    <property type="entry name" value="TYR_RECOMBINASE"/>
    <property type="match status" value="1"/>
</dbReference>
<sequence>MRAQMTNWNRRGSAGVRARLVGLHKATKRLSDGRVAVYVYAYRGGGIVARAEGRTLDAANRAVEAELGRPETLDRIERARKPVRQADSKAYIRGLIAAFKMSPEWAKLGDTSKAEYARYLKAFSDEFGDWKVSLFEQPKAKVELLDWRDEWADRPRAADYALQTVGRLFKWARGRGLTEARPTEDVERLHSANRSDLIWTDDDLQAVLGSAGAEVGLVIRLAAETGLRMGDLLNLPWGAIGEHGIVWRTSKRDRQVVVPLTEEAKRILEAAPRKHLVILTNSLGKPWTTDGFKTMFRRAKTDAGITGLRFHDLRGTAATRLFLAGSPKRDIATIMGWSEAAVDALLTKYVSGDAVALDLLSRMNQKRAAQTDDKPVSQGGS</sequence>
<evidence type="ECO:0000313" key="5">
    <source>
        <dbReference type="Proteomes" id="UP000197050"/>
    </source>
</evidence>
<protein>
    <submittedName>
        <fullName evidence="4">Site-specific integrase</fullName>
    </submittedName>
</protein>
<gene>
    <name evidence="4" type="ORF">CEP68_02315</name>
</gene>
<dbReference type="AlphaFoldDB" id="A0A1Z3U562"/>
<evidence type="ECO:0000313" key="4">
    <source>
        <dbReference type="EMBL" id="ASE38429.1"/>
    </source>
</evidence>
<dbReference type="GO" id="GO:0003677">
    <property type="term" value="F:DNA binding"/>
    <property type="evidence" value="ECO:0007669"/>
    <property type="project" value="InterPro"/>
</dbReference>
<feature type="domain" description="Tyr recombinase" evidence="3">
    <location>
        <begin position="194"/>
        <end position="364"/>
    </location>
</feature>
<dbReference type="EMBL" id="CP022048">
    <property type="protein sequence ID" value="ASE38429.1"/>
    <property type="molecule type" value="Genomic_DNA"/>
</dbReference>
<dbReference type="InterPro" id="IPR002104">
    <property type="entry name" value="Integrase_catalytic"/>
</dbReference>
<dbReference type="PANTHER" id="PTHR30349">
    <property type="entry name" value="PHAGE INTEGRASE-RELATED"/>
    <property type="match status" value="1"/>
</dbReference>
<dbReference type="Pfam" id="PF00589">
    <property type="entry name" value="Phage_integrase"/>
    <property type="match status" value="1"/>
</dbReference>
<dbReference type="GO" id="GO:0006310">
    <property type="term" value="P:DNA recombination"/>
    <property type="evidence" value="ECO:0007669"/>
    <property type="project" value="UniProtKB-KW"/>
</dbReference>
<keyword evidence="1" id="KW-0229">DNA integration</keyword>